<keyword evidence="2" id="KW-1185">Reference proteome</keyword>
<name>K6YPJ0_9ALTE</name>
<gene>
    <name evidence="1" type="ORF">GARC_3133</name>
</gene>
<dbReference type="OrthoDB" id="6398851at2"/>
<dbReference type="PROSITE" id="PS51257">
    <property type="entry name" value="PROKAR_LIPOPROTEIN"/>
    <property type="match status" value="1"/>
</dbReference>
<protein>
    <recommendedName>
        <fullName evidence="3">SPOR domain-containing protein</fullName>
    </recommendedName>
</protein>
<comment type="caution">
    <text evidence="1">The sequence shown here is derived from an EMBL/GenBank/DDBJ whole genome shotgun (WGS) entry which is preliminary data.</text>
</comment>
<evidence type="ECO:0000313" key="2">
    <source>
        <dbReference type="Proteomes" id="UP000006327"/>
    </source>
</evidence>
<evidence type="ECO:0000313" key="1">
    <source>
        <dbReference type="EMBL" id="GAC20092.1"/>
    </source>
</evidence>
<evidence type="ECO:0008006" key="3">
    <source>
        <dbReference type="Google" id="ProtNLM"/>
    </source>
</evidence>
<organism evidence="1 2">
    <name type="scientific">Paraglaciecola arctica BSs20135</name>
    <dbReference type="NCBI Taxonomy" id="493475"/>
    <lineage>
        <taxon>Bacteria</taxon>
        <taxon>Pseudomonadati</taxon>
        <taxon>Pseudomonadota</taxon>
        <taxon>Gammaproteobacteria</taxon>
        <taxon>Alteromonadales</taxon>
        <taxon>Alteromonadaceae</taxon>
        <taxon>Paraglaciecola</taxon>
    </lineage>
</organism>
<dbReference type="RefSeq" id="WP_007621668.1">
    <property type="nucleotide sequence ID" value="NZ_BAEO01000047.1"/>
</dbReference>
<sequence>MPKTNNKSLVPMINSNLSTLFFLVVNSALLAGCSMMNSDSEVLVKSELEQKLERYTDLEPEIQRILALESDMQIIVAELARYSTLGDDPMGTSTSETSVQVGSVQSPKAEDNNGAVTRTNVTAQKTHNCGSTLNGVSGHCNVEIGVHIAAFSDKKSVLSGWLYLEKKLPTELTRGKRPLRAEIVQQNIAYQSLRVGPFNSVTQAKKICDEARHLISCAVVEYLGSKVGK</sequence>
<proteinExistence type="predicted"/>
<accession>K6YPJ0</accession>
<dbReference type="Proteomes" id="UP000006327">
    <property type="component" value="Unassembled WGS sequence"/>
</dbReference>
<dbReference type="EMBL" id="BAEO01000047">
    <property type="protein sequence ID" value="GAC20092.1"/>
    <property type="molecule type" value="Genomic_DNA"/>
</dbReference>
<reference evidence="1 2" key="1">
    <citation type="journal article" date="2017" name="Antonie Van Leeuwenhoek">
        <title>Rhizobium rhizosphaerae sp. nov., a novel species isolated from rice rhizosphere.</title>
        <authorList>
            <person name="Zhao J.J."/>
            <person name="Zhang J."/>
            <person name="Zhang R.J."/>
            <person name="Zhang C.W."/>
            <person name="Yin H.Q."/>
            <person name="Zhang X.X."/>
        </authorList>
    </citation>
    <scope>NUCLEOTIDE SEQUENCE [LARGE SCALE GENOMIC DNA]</scope>
    <source>
        <strain evidence="1 2">BSs20135</strain>
    </source>
</reference>
<dbReference type="STRING" id="493475.GARC_3133"/>
<dbReference type="AlphaFoldDB" id="K6YPJ0"/>